<dbReference type="OrthoDB" id="7375569at2"/>
<organism evidence="1 2">
    <name type="scientific">Paraburkholderia xenovorans (strain LB400)</name>
    <dbReference type="NCBI Taxonomy" id="266265"/>
    <lineage>
        <taxon>Bacteria</taxon>
        <taxon>Pseudomonadati</taxon>
        <taxon>Pseudomonadota</taxon>
        <taxon>Betaproteobacteria</taxon>
        <taxon>Burkholderiales</taxon>
        <taxon>Burkholderiaceae</taxon>
        <taxon>Paraburkholderia</taxon>
    </lineage>
</organism>
<reference evidence="1 2" key="1">
    <citation type="journal article" date="2006" name="Proc. Natl. Acad. Sci. U.S.A.">
        <title>Burkholderia xenovorans LB400 harbors a multi-replicon, 9.73-Mbp genome shaped for versatility.</title>
        <authorList>
            <person name="Chain P.S."/>
            <person name="Denef V.J."/>
            <person name="Konstantinidis K.T."/>
            <person name="Vergez L.M."/>
            <person name="Agullo L."/>
            <person name="Reyes V.L."/>
            <person name="Hauser L."/>
            <person name="Cordova M."/>
            <person name="Gomez L."/>
            <person name="Gonzalez M."/>
            <person name="Land M."/>
            <person name="Lao V."/>
            <person name="Larimer F."/>
            <person name="LiPuma J.J."/>
            <person name="Mahenthiralingam E."/>
            <person name="Malfatti S.A."/>
            <person name="Marx C.J."/>
            <person name="Parnell J.J."/>
            <person name="Ramette A."/>
            <person name="Richardson P."/>
            <person name="Seeger M."/>
            <person name="Smith D."/>
            <person name="Spilker T."/>
            <person name="Sul W.J."/>
            <person name="Tsoi T.V."/>
            <person name="Ulrich L.E."/>
            <person name="Zhulin I.B."/>
            <person name="Tiedje J.M."/>
        </authorList>
    </citation>
    <scope>NUCLEOTIDE SEQUENCE [LARGE SCALE GENOMIC DNA]</scope>
    <source>
        <strain evidence="1 2">LB400</strain>
    </source>
</reference>
<dbReference type="AlphaFoldDB" id="Q13RC8"/>
<name>Q13RC8_PARXL</name>
<keyword evidence="2" id="KW-1185">Reference proteome</keyword>
<evidence type="ECO:0000313" key="2">
    <source>
        <dbReference type="Proteomes" id="UP000001817"/>
    </source>
</evidence>
<evidence type="ECO:0000313" key="1">
    <source>
        <dbReference type="EMBL" id="ABE33361.1"/>
    </source>
</evidence>
<dbReference type="eggNOG" id="ENOG5031773">
    <property type="taxonomic scope" value="Bacteria"/>
</dbReference>
<protein>
    <submittedName>
        <fullName evidence="1">Uncharacterized protein</fullName>
    </submittedName>
</protein>
<sequence length="98" mass="10949">MWREQLGALKGLIRQVSKSETDPMLEVDTVAEKNYYVRQEVKMRILDARSKLQLVDDKTGQDGGKESKLTVAPTAEGSAAKWRSFVECRGGFWSSSPA</sequence>
<dbReference type="Proteomes" id="UP000001817">
    <property type="component" value="Chromosome 2"/>
</dbReference>
<dbReference type="EMBL" id="CP000271">
    <property type="protein sequence ID" value="ABE33361.1"/>
    <property type="molecule type" value="Genomic_DNA"/>
</dbReference>
<proteinExistence type="predicted"/>
<gene>
    <name evidence="1" type="ORF">Bxe_B2632</name>
</gene>
<accession>Q13RC8</accession>
<dbReference type="KEGG" id="bxe:Bxe_B2632"/>